<dbReference type="InterPro" id="IPR038135">
    <property type="entry name" value="Methylthiotransferase_N_sf"/>
</dbReference>
<keyword evidence="5" id="KW-0479">Metal-binding</keyword>
<proteinExistence type="inferred from homology"/>
<evidence type="ECO:0000256" key="4">
    <source>
        <dbReference type="ARBA" id="ARBA00022691"/>
    </source>
</evidence>
<dbReference type="Pfam" id="PF01938">
    <property type="entry name" value="TRAM"/>
    <property type="match status" value="1"/>
</dbReference>
<feature type="domain" description="MTTase N-terminal" evidence="9">
    <location>
        <begin position="23"/>
        <end position="139"/>
    </location>
</feature>
<reference evidence="11" key="1">
    <citation type="journal article" date="2008" name="ISME J.">
        <title>Genomic patterns of recombination, clonal divergence and environment in marine microbial populations.</title>
        <authorList>
            <person name="Konstantinidis K.T."/>
            <person name="Delong E.F."/>
        </authorList>
    </citation>
    <scope>NUCLEOTIDE SEQUENCE</scope>
</reference>
<dbReference type="PROSITE" id="PS51449">
    <property type="entry name" value="MTTASE_N"/>
    <property type="match status" value="1"/>
</dbReference>
<dbReference type="NCBIfam" id="TIGR01574">
    <property type="entry name" value="miaB-methiolase"/>
    <property type="match status" value="1"/>
</dbReference>
<keyword evidence="7" id="KW-0411">Iron-sulfur</keyword>
<sequence>MARPSLLRGCKDRAIPLQSFHMKQVYLDTFGCQMNVADTDRMELVLFHSGYQRTLEKEDADLILVNTCSIREKAEQKTFSLFGGLKPLKMANPDLILGLTGCLGQQEGEKLLKRMPYLDFVIGPDQVEGIAQAVDRVRNTGKTFVWTGFDQEKVYSIPELSRDLPKAPGPSAFVNIIKGCDKFCTFCVVPFTRGREKSREPEELFEEIRHLVNHGAKEIILLGQNVNSYGKRGLKKPVPFHELLYGIAEIPGVQRLRFTTSHPNDFTRDTIRAYRDLDILMNHLHLPVQSGNNQMLKAMRRDHTIEEYLDLLAELKSEVPGISLSTDIIVGFPGETDEAFGDTLKIMEEVGYSSSFMFAYSPRPGTPANELSDSVPEETKKRRLQEIIALQSRQTKQQGQSFIGKNVEVLIEGRSSKPGYVYKGRNPQYWNVNIQGGEGILQAGETVTVLVKQVSGHSLNGTTSHRRAAGGR</sequence>
<dbReference type="HAMAP" id="MF_01864">
    <property type="entry name" value="tRNA_metthiotr_MiaB"/>
    <property type="match status" value="1"/>
</dbReference>
<dbReference type="InterPro" id="IPR023404">
    <property type="entry name" value="rSAM_horseshoe"/>
</dbReference>
<dbReference type="PROSITE" id="PS01278">
    <property type="entry name" value="MTTASE_RADICAL"/>
    <property type="match status" value="1"/>
</dbReference>
<name>B3TCC0_9ARCH</name>
<feature type="domain" description="Radical SAM core" evidence="10">
    <location>
        <begin position="166"/>
        <end position="397"/>
    </location>
</feature>
<protein>
    <recommendedName>
        <fullName evidence="2">Probable threonylcarbamoyladenosine tRNA methylthiotransferase</fullName>
    </recommendedName>
</protein>
<keyword evidence="4" id="KW-0949">S-adenosyl-L-methionine</keyword>
<dbReference type="SFLD" id="SFLDS00029">
    <property type="entry name" value="Radical_SAM"/>
    <property type="match status" value="1"/>
</dbReference>
<dbReference type="InterPro" id="IPR002792">
    <property type="entry name" value="TRAM_dom"/>
</dbReference>
<dbReference type="FunFam" id="3.80.30.20:FF:000001">
    <property type="entry name" value="tRNA-2-methylthio-N(6)-dimethylallyladenosine synthase 2"/>
    <property type="match status" value="1"/>
</dbReference>
<dbReference type="PROSITE" id="PS51918">
    <property type="entry name" value="RADICAL_SAM"/>
    <property type="match status" value="1"/>
</dbReference>
<dbReference type="GO" id="GO:0035597">
    <property type="term" value="F:tRNA-2-methylthio-N(6)-dimethylallyladenosine(37) synthase activity"/>
    <property type="evidence" value="ECO:0007669"/>
    <property type="project" value="TreeGrafter"/>
</dbReference>
<dbReference type="SUPFAM" id="SSF102114">
    <property type="entry name" value="Radical SAM enzymes"/>
    <property type="match status" value="1"/>
</dbReference>
<dbReference type="InterPro" id="IPR058240">
    <property type="entry name" value="rSAM_sf"/>
</dbReference>
<evidence type="ECO:0000256" key="6">
    <source>
        <dbReference type="ARBA" id="ARBA00023004"/>
    </source>
</evidence>
<keyword evidence="6" id="KW-0408">Iron</keyword>
<dbReference type="GO" id="GO:0046872">
    <property type="term" value="F:metal ion binding"/>
    <property type="evidence" value="ECO:0007669"/>
    <property type="project" value="UniProtKB-KW"/>
</dbReference>
<dbReference type="EMBL" id="EU016670">
    <property type="protein sequence ID" value="ABZ10235.1"/>
    <property type="molecule type" value="Genomic_DNA"/>
</dbReference>
<evidence type="ECO:0000259" key="10">
    <source>
        <dbReference type="PROSITE" id="PS51918"/>
    </source>
</evidence>
<dbReference type="NCBIfam" id="TIGR00089">
    <property type="entry name" value="MiaB/RimO family radical SAM methylthiotransferase"/>
    <property type="match status" value="1"/>
</dbReference>
<dbReference type="PANTHER" id="PTHR43020">
    <property type="entry name" value="CDK5 REGULATORY SUBUNIT-ASSOCIATED PROTEIN 1"/>
    <property type="match status" value="1"/>
</dbReference>
<dbReference type="Pfam" id="PF00919">
    <property type="entry name" value="UPF0004"/>
    <property type="match status" value="1"/>
</dbReference>
<evidence type="ECO:0000259" key="9">
    <source>
        <dbReference type="PROSITE" id="PS51449"/>
    </source>
</evidence>
<organism evidence="11">
    <name type="scientific">uncultured marine crenarchaeote HF4000_APKG10I20</name>
    <dbReference type="NCBI Taxonomy" id="455612"/>
    <lineage>
        <taxon>Archaea</taxon>
        <taxon>Nitrososphaerota</taxon>
        <taxon>Nitrososphaeria</taxon>
        <taxon>Nitrosopumilales</taxon>
        <taxon>environmental samples</taxon>
    </lineage>
</organism>
<dbReference type="SMART" id="SM00729">
    <property type="entry name" value="Elp3"/>
    <property type="match status" value="1"/>
</dbReference>
<dbReference type="GO" id="GO:0005829">
    <property type="term" value="C:cytosol"/>
    <property type="evidence" value="ECO:0007669"/>
    <property type="project" value="TreeGrafter"/>
</dbReference>
<dbReference type="CDD" id="cd01335">
    <property type="entry name" value="Radical_SAM"/>
    <property type="match status" value="1"/>
</dbReference>
<dbReference type="InterPro" id="IPR006638">
    <property type="entry name" value="Elp3/MiaA/NifB-like_rSAM"/>
</dbReference>
<evidence type="ECO:0000259" key="8">
    <source>
        <dbReference type="PROSITE" id="PS50926"/>
    </source>
</evidence>
<gene>
    <name evidence="11" type="ORF">ALOHA_HF4000APKG10I20ctg7g16</name>
</gene>
<evidence type="ECO:0000256" key="5">
    <source>
        <dbReference type="ARBA" id="ARBA00022723"/>
    </source>
</evidence>
<dbReference type="Pfam" id="PF04055">
    <property type="entry name" value="Radical_SAM"/>
    <property type="match status" value="1"/>
</dbReference>
<dbReference type="Gene3D" id="3.40.50.12160">
    <property type="entry name" value="Methylthiotransferase, N-terminal domain"/>
    <property type="match status" value="1"/>
</dbReference>
<keyword evidence="3" id="KW-0004">4Fe-4S</keyword>
<dbReference type="FunFam" id="3.40.50.12160:FF:000003">
    <property type="entry name" value="CDK5 regulatory subunit-associated protein 1"/>
    <property type="match status" value="1"/>
</dbReference>
<dbReference type="SFLD" id="SFLDG01061">
    <property type="entry name" value="methylthiotransferase"/>
    <property type="match status" value="1"/>
</dbReference>
<evidence type="ECO:0000256" key="1">
    <source>
        <dbReference type="ARBA" id="ARBA00001966"/>
    </source>
</evidence>
<dbReference type="AlphaFoldDB" id="B3TCC0"/>
<dbReference type="SFLD" id="SFLDG01082">
    <property type="entry name" value="B12-binding_domain_containing"/>
    <property type="match status" value="1"/>
</dbReference>
<dbReference type="InterPro" id="IPR005839">
    <property type="entry name" value="Methylthiotransferase"/>
</dbReference>
<comment type="cofactor">
    <cofactor evidence="1">
        <name>[4Fe-4S] cluster</name>
        <dbReference type="ChEBI" id="CHEBI:49883"/>
    </cofactor>
</comment>
<accession>B3TCC0</accession>
<dbReference type="PANTHER" id="PTHR43020:SF2">
    <property type="entry name" value="MITOCHONDRIAL TRNA METHYLTHIOTRANSFERASE CDK5RAP1"/>
    <property type="match status" value="1"/>
</dbReference>
<dbReference type="SFLD" id="SFLDF00273">
    <property type="entry name" value="(dimethylallyl)adenosine_tRNA"/>
    <property type="match status" value="1"/>
</dbReference>
<evidence type="ECO:0000256" key="2">
    <source>
        <dbReference type="ARBA" id="ARBA00021508"/>
    </source>
</evidence>
<dbReference type="GO" id="GO:0051539">
    <property type="term" value="F:4 iron, 4 sulfur cluster binding"/>
    <property type="evidence" value="ECO:0007669"/>
    <property type="project" value="UniProtKB-KW"/>
</dbReference>
<dbReference type="InterPro" id="IPR007197">
    <property type="entry name" value="rSAM"/>
</dbReference>
<dbReference type="Gene3D" id="3.80.30.20">
    <property type="entry name" value="tm_1862 like domain"/>
    <property type="match status" value="1"/>
</dbReference>
<dbReference type="InterPro" id="IPR013848">
    <property type="entry name" value="Methylthiotransferase_N"/>
</dbReference>
<dbReference type="InterPro" id="IPR020612">
    <property type="entry name" value="Methylthiotransferase_CS"/>
</dbReference>
<feature type="domain" description="TRAM" evidence="8">
    <location>
        <begin position="400"/>
        <end position="465"/>
    </location>
</feature>
<dbReference type="PROSITE" id="PS50926">
    <property type="entry name" value="TRAM"/>
    <property type="match status" value="1"/>
</dbReference>
<evidence type="ECO:0000256" key="3">
    <source>
        <dbReference type="ARBA" id="ARBA00022485"/>
    </source>
</evidence>
<evidence type="ECO:0000313" key="11">
    <source>
        <dbReference type="EMBL" id="ABZ10235.1"/>
    </source>
</evidence>
<evidence type="ECO:0000256" key="7">
    <source>
        <dbReference type="ARBA" id="ARBA00023014"/>
    </source>
</evidence>
<dbReference type="InterPro" id="IPR006463">
    <property type="entry name" value="MiaB_methiolase"/>
</dbReference>